<dbReference type="EMBL" id="MSFK01000001">
    <property type="protein sequence ID" value="PWY96110.1"/>
    <property type="molecule type" value="Genomic_DNA"/>
</dbReference>
<proteinExistence type="predicted"/>
<evidence type="ECO:0000313" key="3">
    <source>
        <dbReference type="EMBL" id="PWY96110.1"/>
    </source>
</evidence>
<dbReference type="CDD" id="cd00201">
    <property type="entry name" value="WW"/>
    <property type="match status" value="1"/>
</dbReference>
<dbReference type="STRING" id="1450535.A0A317XGN5"/>
<dbReference type="PROSITE" id="PS50020">
    <property type="entry name" value="WW_DOMAIN_2"/>
    <property type="match status" value="1"/>
</dbReference>
<evidence type="ECO:0000313" key="4">
    <source>
        <dbReference type="Proteomes" id="UP000246702"/>
    </source>
</evidence>
<feature type="compositionally biased region" description="Basic and acidic residues" evidence="1">
    <location>
        <begin position="60"/>
        <end position="80"/>
    </location>
</feature>
<dbReference type="InterPro" id="IPR036020">
    <property type="entry name" value="WW_dom_sf"/>
</dbReference>
<comment type="caution">
    <text evidence="3">The sequence shown here is derived from an EMBL/GenBank/DDBJ whole genome shotgun (WGS) entry which is preliminary data.</text>
</comment>
<feature type="compositionally biased region" description="Pro residues" evidence="1">
    <location>
        <begin position="47"/>
        <end position="57"/>
    </location>
</feature>
<feature type="region of interest" description="Disordered" evidence="1">
    <location>
        <begin position="33"/>
        <end position="118"/>
    </location>
</feature>
<dbReference type="Proteomes" id="UP000246702">
    <property type="component" value="Unassembled WGS sequence"/>
</dbReference>
<evidence type="ECO:0000259" key="2">
    <source>
        <dbReference type="PROSITE" id="PS50020"/>
    </source>
</evidence>
<dbReference type="Gene3D" id="2.20.70.10">
    <property type="match status" value="1"/>
</dbReference>
<feature type="domain" description="WW" evidence="2">
    <location>
        <begin position="6"/>
        <end position="40"/>
    </location>
</feature>
<evidence type="ECO:0000256" key="1">
    <source>
        <dbReference type="SAM" id="MobiDB-lite"/>
    </source>
</evidence>
<protein>
    <recommendedName>
        <fullName evidence="2">WW domain-containing protein</fullName>
    </recommendedName>
</protein>
<dbReference type="InterPro" id="IPR001202">
    <property type="entry name" value="WW_dom"/>
</dbReference>
<organism evidence="3 4">
    <name type="scientific">Aspergillus sclerotioniger CBS 115572</name>
    <dbReference type="NCBI Taxonomy" id="1450535"/>
    <lineage>
        <taxon>Eukaryota</taxon>
        <taxon>Fungi</taxon>
        <taxon>Dikarya</taxon>
        <taxon>Ascomycota</taxon>
        <taxon>Pezizomycotina</taxon>
        <taxon>Eurotiomycetes</taxon>
        <taxon>Eurotiomycetidae</taxon>
        <taxon>Eurotiales</taxon>
        <taxon>Aspergillaceae</taxon>
        <taxon>Aspergillus</taxon>
        <taxon>Aspergillus subgen. Circumdati</taxon>
    </lineage>
</organism>
<keyword evidence="4" id="KW-1185">Reference proteome</keyword>
<name>A0A317XGN5_9EURO</name>
<gene>
    <name evidence="3" type="ORF">BO94DRAFT_579978</name>
</gene>
<dbReference type="SUPFAM" id="SSF51045">
    <property type="entry name" value="WW domain"/>
    <property type="match status" value="1"/>
</dbReference>
<sequence>MPPPPPSVPEGWKAEFDNRYQEWYYVNLHTGQSHWERPDRPAQPGGPIRPPDGPPPSREATTHDRLGSQQDPDARDHDLPEVYTPQPPSQSAYAPNLPQGYHGYPQPHGYNYNSTYPPPAVYLNQYPYPYPSAYDPYQTPHNQKQKKELRKKIVAGVLAVGG</sequence>
<dbReference type="GeneID" id="37117439"/>
<reference evidence="3 4" key="1">
    <citation type="submission" date="2016-12" db="EMBL/GenBank/DDBJ databases">
        <title>The genomes of Aspergillus section Nigri reveals drivers in fungal speciation.</title>
        <authorList>
            <consortium name="DOE Joint Genome Institute"/>
            <person name="Vesth T.C."/>
            <person name="Nybo J."/>
            <person name="Theobald S."/>
            <person name="Brandl J."/>
            <person name="Frisvad J.C."/>
            <person name="Nielsen K.F."/>
            <person name="Lyhne E.K."/>
            <person name="Kogle M.E."/>
            <person name="Kuo A."/>
            <person name="Riley R."/>
            <person name="Clum A."/>
            <person name="Nolan M."/>
            <person name="Lipzen A."/>
            <person name="Salamov A."/>
            <person name="Henrissat B."/>
            <person name="Wiebenga A."/>
            <person name="De Vries R.P."/>
            <person name="Grigoriev I.V."/>
            <person name="Mortensen U.H."/>
            <person name="Andersen M.R."/>
            <person name="Baker S.E."/>
        </authorList>
    </citation>
    <scope>NUCLEOTIDE SEQUENCE [LARGE SCALE GENOMIC DNA]</scope>
    <source>
        <strain evidence="3 4">CBS 115572</strain>
    </source>
</reference>
<dbReference type="RefSeq" id="XP_025472871.1">
    <property type="nucleotide sequence ID" value="XM_025615296.1"/>
</dbReference>
<accession>A0A317XGN5</accession>
<dbReference type="SMART" id="SM00456">
    <property type="entry name" value="WW"/>
    <property type="match status" value="1"/>
</dbReference>
<dbReference type="Pfam" id="PF00397">
    <property type="entry name" value="WW"/>
    <property type="match status" value="1"/>
</dbReference>
<dbReference type="AlphaFoldDB" id="A0A317XGN5"/>
<dbReference type="OrthoDB" id="2530521at2759"/>